<evidence type="ECO:0000256" key="1">
    <source>
        <dbReference type="ARBA" id="ARBA00022679"/>
    </source>
</evidence>
<dbReference type="PANTHER" id="PTHR24421">
    <property type="entry name" value="NITRATE/NITRITE SENSOR PROTEIN NARX-RELATED"/>
    <property type="match status" value="1"/>
</dbReference>
<dbReference type="Gene3D" id="3.30.450.40">
    <property type="match status" value="1"/>
</dbReference>
<dbReference type="Pfam" id="PF02518">
    <property type="entry name" value="HATPase_c"/>
    <property type="match status" value="1"/>
</dbReference>
<keyword evidence="1" id="KW-0808">Transferase</keyword>
<dbReference type="STRING" id="1121881.SAMN02745225_01573"/>
<dbReference type="InterPro" id="IPR011712">
    <property type="entry name" value="Sig_transdc_His_kin_sub3_dim/P"/>
</dbReference>
<feature type="domain" description="Histidine kinase/HSP90-like ATPase" evidence="5">
    <location>
        <begin position="291"/>
        <end position="380"/>
    </location>
</feature>
<dbReference type="Proteomes" id="UP000184295">
    <property type="component" value="Unassembled WGS sequence"/>
</dbReference>
<name>A0A1M4W6K7_9ACTN</name>
<dbReference type="InterPro" id="IPR003594">
    <property type="entry name" value="HATPase_dom"/>
</dbReference>
<protein>
    <submittedName>
        <fullName evidence="6">Histidine kinase-, DNA gyrase B-, and HSP90-like ATPase</fullName>
    </submittedName>
</protein>
<evidence type="ECO:0000256" key="3">
    <source>
        <dbReference type="ARBA" id="ARBA00023012"/>
    </source>
</evidence>
<dbReference type="InterPro" id="IPR036890">
    <property type="entry name" value="HATPase_C_sf"/>
</dbReference>
<dbReference type="Pfam" id="PF07730">
    <property type="entry name" value="HisKA_3"/>
    <property type="match status" value="1"/>
</dbReference>
<dbReference type="Gene3D" id="3.30.565.10">
    <property type="entry name" value="Histidine kinase-like ATPase, C-terminal domain"/>
    <property type="match status" value="1"/>
</dbReference>
<dbReference type="SUPFAM" id="SSF55781">
    <property type="entry name" value="GAF domain-like"/>
    <property type="match status" value="1"/>
</dbReference>
<proteinExistence type="predicted"/>
<feature type="domain" description="GAF" evidence="4">
    <location>
        <begin position="27"/>
        <end position="175"/>
    </location>
</feature>
<evidence type="ECO:0000259" key="5">
    <source>
        <dbReference type="SMART" id="SM00387"/>
    </source>
</evidence>
<keyword evidence="3" id="KW-0902">Two-component regulatory system</keyword>
<organism evidence="6 7">
    <name type="scientific">Ferrithrix thermotolerans DSM 19514</name>
    <dbReference type="NCBI Taxonomy" id="1121881"/>
    <lineage>
        <taxon>Bacteria</taxon>
        <taxon>Bacillati</taxon>
        <taxon>Actinomycetota</taxon>
        <taxon>Acidimicrobiia</taxon>
        <taxon>Acidimicrobiales</taxon>
        <taxon>Acidimicrobiaceae</taxon>
        <taxon>Ferrithrix</taxon>
    </lineage>
</organism>
<dbReference type="Pfam" id="PF13185">
    <property type="entry name" value="GAF_2"/>
    <property type="match status" value="1"/>
</dbReference>
<dbReference type="GO" id="GO:0046983">
    <property type="term" value="F:protein dimerization activity"/>
    <property type="evidence" value="ECO:0007669"/>
    <property type="project" value="InterPro"/>
</dbReference>
<accession>A0A1M4W6K7</accession>
<sequence>MDALEHTDPNKLRELLDAVLLIGSDLSLTTLLGKVLESAKSLTGARYAALGVLDRTQHHLEQFMTTGLDPETKGAIGELPTGQGVLGLLITDQRPIRLSDISAHPLSAGFPENHPPMKSFIGVPVLCNKKAFGNIYLTDKEDGSDFNDQDEAIVLAVAKAAGIAIENSLLLTEANEYSLTKERERIARDLHDEVIQRLFAVGLSMQGIIKLVDDERVRSRLYDLVDQLDSTIKQIRTTIFALDNEAPATSKTGVRHRLLSLVNEYQGNTDCEVSLSLSGAIDTVVNERHAEEALAFLREALSNAVRHSKCNHIDVEVTIKDNHVLTLSVTDDGTGLVNSHSTGKGISNMQRRAREIGGTLTFEHPRDKGLRVRLEIPIKL</sequence>
<dbReference type="InterPro" id="IPR050482">
    <property type="entry name" value="Sensor_HK_TwoCompSys"/>
</dbReference>
<keyword evidence="7" id="KW-1185">Reference proteome</keyword>
<reference evidence="7" key="1">
    <citation type="submission" date="2016-11" db="EMBL/GenBank/DDBJ databases">
        <authorList>
            <person name="Varghese N."/>
            <person name="Submissions S."/>
        </authorList>
    </citation>
    <scope>NUCLEOTIDE SEQUENCE [LARGE SCALE GENOMIC DNA]</scope>
    <source>
        <strain evidence="7">DSM 19514</strain>
    </source>
</reference>
<evidence type="ECO:0000259" key="4">
    <source>
        <dbReference type="SMART" id="SM00065"/>
    </source>
</evidence>
<dbReference type="AlphaFoldDB" id="A0A1M4W6K7"/>
<dbReference type="CDD" id="cd16917">
    <property type="entry name" value="HATPase_UhpB-NarQ-NarX-like"/>
    <property type="match status" value="1"/>
</dbReference>
<dbReference type="Gene3D" id="1.20.5.1930">
    <property type="match status" value="1"/>
</dbReference>
<dbReference type="InterPro" id="IPR029016">
    <property type="entry name" value="GAF-like_dom_sf"/>
</dbReference>
<evidence type="ECO:0000313" key="7">
    <source>
        <dbReference type="Proteomes" id="UP000184295"/>
    </source>
</evidence>
<dbReference type="SUPFAM" id="SSF55874">
    <property type="entry name" value="ATPase domain of HSP90 chaperone/DNA topoisomerase II/histidine kinase"/>
    <property type="match status" value="1"/>
</dbReference>
<dbReference type="PANTHER" id="PTHR24421:SF56">
    <property type="entry name" value="OXYGEN SENSOR HISTIDINE KINASE RESPONSE REGULATOR DOST"/>
    <property type="match status" value="1"/>
</dbReference>
<dbReference type="SMART" id="SM00065">
    <property type="entry name" value="GAF"/>
    <property type="match status" value="1"/>
</dbReference>
<dbReference type="GO" id="GO:0000155">
    <property type="term" value="F:phosphorelay sensor kinase activity"/>
    <property type="evidence" value="ECO:0007669"/>
    <property type="project" value="InterPro"/>
</dbReference>
<evidence type="ECO:0000313" key="6">
    <source>
        <dbReference type="EMBL" id="SHE76888.1"/>
    </source>
</evidence>
<dbReference type="GO" id="GO:0016020">
    <property type="term" value="C:membrane"/>
    <property type="evidence" value="ECO:0007669"/>
    <property type="project" value="InterPro"/>
</dbReference>
<evidence type="ECO:0000256" key="2">
    <source>
        <dbReference type="ARBA" id="ARBA00022777"/>
    </source>
</evidence>
<dbReference type="InterPro" id="IPR003018">
    <property type="entry name" value="GAF"/>
</dbReference>
<keyword evidence="2 6" id="KW-0418">Kinase</keyword>
<dbReference type="EMBL" id="FQUL01000022">
    <property type="protein sequence ID" value="SHE76888.1"/>
    <property type="molecule type" value="Genomic_DNA"/>
</dbReference>
<dbReference type="SMART" id="SM00387">
    <property type="entry name" value="HATPase_c"/>
    <property type="match status" value="1"/>
</dbReference>
<gene>
    <name evidence="6" type="ORF">SAMN02745225_01573</name>
</gene>
<dbReference type="RefSeq" id="WP_178138755.1">
    <property type="nucleotide sequence ID" value="NZ_FQUL01000022.1"/>
</dbReference>